<accession>A0A2J7PUY7</accession>
<reference evidence="1 2" key="1">
    <citation type="submission" date="2017-12" db="EMBL/GenBank/DDBJ databases">
        <title>Hemimetabolous genomes reveal molecular basis of termite eusociality.</title>
        <authorList>
            <person name="Harrison M.C."/>
            <person name="Jongepier E."/>
            <person name="Robertson H.M."/>
            <person name="Arning N."/>
            <person name="Bitard-Feildel T."/>
            <person name="Chao H."/>
            <person name="Childers C.P."/>
            <person name="Dinh H."/>
            <person name="Doddapaneni H."/>
            <person name="Dugan S."/>
            <person name="Gowin J."/>
            <person name="Greiner C."/>
            <person name="Han Y."/>
            <person name="Hu H."/>
            <person name="Hughes D.S.T."/>
            <person name="Huylmans A.-K."/>
            <person name="Kemena C."/>
            <person name="Kremer L.P.M."/>
            <person name="Lee S.L."/>
            <person name="Lopez-Ezquerra A."/>
            <person name="Mallet L."/>
            <person name="Monroy-Kuhn J.M."/>
            <person name="Moser A."/>
            <person name="Murali S.C."/>
            <person name="Muzny D.M."/>
            <person name="Otani S."/>
            <person name="Piulachs M.-D."/>
            <person name="Poelchau M."/>
            <person name="Qu J."/>
            <person name="Schaub F."/>
            <person name="Wada-Katsumata A."/>
            <person name="Worley K.C."/>
            <person name="Xie Q."/>
            <person name="Ylla G."/>
            <person name="Poulsen M."/>
            <person name="Gibbs R.A."/>
            <person name="Schal C."/>
            <person name="Richards S."/>
            <person name="Belles X."/>
            <person name="Korb J."/>
            <person name="Bornberg-Bauer E."/>
        </authorList>
    </citation>
    <scope>NUCLEOTIDE SEQUENCE [LARGE SCALE GENOMIC DNA]</scope>
    <source>
        <tissue evidence="1">Whole body</tissue>
    </source>
</reference>
<gene>
    <name evidence="1" type="ORF">B7P43_G00607</name>
</gene>
<dbReference type="Proteomes" id="UP000235965">
    <property type="component" value="Unassembled WGS sequence"/>
</dbReference>
<proteinExistence type="predicted"/>
<dbReference type="AlphaFoldDB" id="A0A2J7PUY7"/>
<sequence length="84" mass="9531">MCLILDNYGVMTVFSFPYTPSCERRLSAGTSLFLASYRQSPLVISTLEMYLRRGGLVCPSRFTTERQPVLLLAVAFSKISFKRQ</sequence>
<keyword evidence="2" id="KW-1185">Reference proteome</keyword>
<comment type="caution">
    <text evidence="1">The sequence shown here is derived from an EMBL/GenBank/DDBJ whole genome shotgun (WGS) entry which is preliminary data.</text>
</comment>
<dbReference type="InParanoid" id="A0A2J7PUY7"/>
<organism evidence="1 2">
    <name type="scientific">Cryptotermes secundus</name>
    <dbReference type="NCBI Taxonomy" id="105785"/>
    <lineage>
        <taxon>Eukaryota</taxon>
        <taxon>Metazoa</taxon>
        <taxon>Ecdysozoa</taxon>
        <taxon>Arthropoda</taxon>
        <taxon>Hexapoda</taxon>
        <taxon>Insecta</taxon>
        <taxon>Pterygota</taxon>
        <taxon>Neoptera</taxon>
        <taxon>Polyneoptera</taxon>
        <taxon>Dictyoptera</taxon>
        <taxon>Blattodea</taxon>
        <taxon>Blattoidea</taxon>
        <taxon>Termitoidae</taxon>
        <taxon>Kalotermitidae</taxon>
        <taxon>Cryptotermitinae</taxon>
        <taxon>Cryptotermes</taxon>
    </lineage>
</organism>
<protein>
    <submittedName>
        <fullName evidence="1">Uncharacterized protein</fullName>
    </submittedName>
</protein>
<name>A0A2J7PUY7_9NEOP</name>
<dbReference type="EMBL" id="NEVH01021187">
    <property type="protein sequence ID" value="PNF20151.1"/>
    <property type="molecule type" value="Genomic_DNA"/>
</dbReference>
<evidence type="ECO:0000313" key="1">
    <source>
        <dbReference type="EMBL" id="PNF20151.1"/>
    </source>
</evidence>
<evidence type="ECO:0000313" key="2">
    <source>
        <dbReference type="Proteomes" id="UP000235965"/>
    </source>
</evidence>